<dbReference type="RefSeq" id="WP_015820177.1">
    <property type="nucleotide sequence ID" value="NC_012997.1"/>
</dbReference>
<dbReference type="Proteomes" id="UP000009080">
    <property type="component" value="Chromosome"/>
</dbReference>
<dbReference type="KEGG" id="ttu:TERTU_0163"/>
<dbReference type="eggNOG" id="COG1182">
    <property type="taxonomic scope" value="Bacteria"/>
</dbReference>
<evidence type="ECO:0000256" key="5">
    <source>
        <dbReference type="ARBA" id="ARBA00048542"/>
    </source>
</evidence>
<protein>
    <recommendedName>
        <fullName evidence="6">FMN dependent NADH:quinone oxidoreductase</fullName>
        <ecNumber evidence="6">1.6.5.-</ecNumber>
    </recommendedName>
    <alternativeName>
        <fullName evidence="6">Azo-dye reductase</fullName>
    </alternativeName>
    <alternativeName>
        <fullName evidence="6">FMN-dependent NADH-azo compound oxidoreductase</fullName>
    </alternativeName>
    <alternativeName>
        <fullName evidence="6">FMN-dependent NADH-azoreductase</fullName>
        <ecNumber evidence="6">1.7.1.17</ecNumber>
    </alternativeName>
</protein>
<feature type="binding site" evidence="6">
    <location>
        <begin position="131"/>
        <end position="134"/>
    </location>
    <ligand>
        <name>FMN</name>
        <dbReference type="ChEBI" id="CHEBI:58210"/>
    </ligand>
</feature>
<evidence type="ECO:0000313" key="8">
    <source>
        <dbReference type="EMBL" id="ACR14061.1"/>
    </source>
</evidence>
<evidence type="ECO:0000256" key="6">
    <source>
        <dbReference type="HAMAP-Rule" id="MF_01216"/>
    </source>
</evidence>
<dbReference type="InterPro" id="IPR023048">
    <property type="entry name" value="NADH:quinone_OxRdtase_FMN_depd"/>
</dbReference>
<dbReference type="HAMAP" id="MF_01216">
    <property type="entry name" value="Azoreductase_type1"/>
    <property type="match status" value="1"/>
</dbReference>
<comment type="cofactor">
    <cofactor evidence="6">
        <name>FMN</name>
        <dbReference type="ChEBI" id="CHEBI:58210"/>
    </cofactor>
    <text evidence="6">Binds 1 FMN per subunit.</text>
</comment>
<dbReference type="GO" id="GO:0010181">
    <property type="term" value="F:FMN binding"/>
    <property type="evidence" value="ECO:0007669"/>
    <property type="project" value="UniProtKB-UniRule"/>
</dbReference>
<dbReference type="Gene3D" id="3.40.50.360">
    <property type="match status" value="1"/>
</dbReference>
<dbReference type="HOGENOM" id="CLU_088964_0_0_6"/>
<evidence type="ECO:0000256" key="2">
    <source>
        <dbReference type="ARBA" id="ARBA00022643"/>
    </source>
</evidence>
<evidence type="ECO:0000313" key="9">
    <source>
        <dbReference type="Proteomes" id="UP000009080"/>
    </source>
</evidence>
<dbReference type="GO" id="GO:0009055">
    <property type="term" value="F:electron transfer activity"/>
    <property type="evidence" value="ECO:0007669"/>
    <property type="project" value="UniProtKB-UniRule"/>
</dbReference>
<evidence type="ECO:0000256" key="1">
    <source>
        <dbReference type="ARBA" id="ARBA00022630"/>
    </source>
</evidence>
<dbReference type="AlphaFoldDB" id="C5BLE6"/>
<comment type="subunit">
    <text evidence="6">Homodimer.</text>
</comment>
<dbReference type="Pfam" id="PF02525">
    <property type="entry name" value="Flavodoxin_2"/>
    <property type="match status" value="1"/>
</dbReference>
<dbReference type="EMBL" id="CP001614">
    <property type="protein sequence ID" value="ACR14061.1"/>
    <property type="molecule type" value="Genomic_DNA"/>
</dbReference>
<name>C5BLE6_TERTT</name>
<keyword evidence="9" id="KW-1185">Reference proteome</keyword>
<comment type="catalytic activity">
    <reaction evidence="5">
        <text>N,N-dimethyl-1,4-phenylenediamine + anthranilate + 2 NAD(+) = 2-(4-dimethylaminophenyl)diazenylbenzoate + 2 NADH + 2 H(+)</text>
        <dbReference type="Rhea" id="RHEA:55872"/>
        <dbReference type="ChEBI" id="CHEBI:15378"/>
        <dbReference type="ChEBI" id="CHEBI:15783"/>
        <dbReference type="ChEBI" id="CHEBI:16567"/>
        <dbReference type="ChEBI" id="CHEBI:57540"/>
        <dbReference type="ChEBI" id="CHEBI:57945"/>
        <dbReference type="ChEBI" id="CHEBI:71579"/>
        <dbReference type="EC" id="1.7.1.17"/>
    </reaction>
    <physiologicalReaction direction="right-to-left" evidence="5">
        <dbReference type="Rhea" id="RHEA:55874"/>
    </physiologicalReaction>
</comment>
<dbReference type="STRING" id="377629.TERTU_0163"/>
<sequence>MSTQVLHIDSSILGDNSVSGALGKTLTDALTEKLVDVSVIHRDLGQDPVPYLDGATFAAMGEGKAELSNQLIEELLAADIIVIGAPMYNFGIPAQLKSWLDHLARAGTTFKYTSEGPVGLVSGKKVFVLASRGGAYRDTPLDTHTPYLKSFLGFLGISDVEFIYAEGLAMGEEARANTLTEAEAAIAAAVESLTIA</sequence>
<dbReference type="GO" id="GO:0016652">
    <property type="term" value="F:oxidoreductase activity, acting on NAD(P)H as acceptor"/>
    <property type="evidence" value="ECO:0007669"/>
    <property type="project" value="UniProtKB-UniRule"/>
</dbReference>
<feature type="binding site" evidence="6">
    <location>
        <position position="11"/>
    </location>
    <ligand>
        <name>FMN</name>
        <dbReference type="ChEBI" id="CHEBI:58210"/>
    </ligand>
</feature>
<dbReference type="OrthoDB" id="9787136at2"/>
<dbReference type="PANTHER" id="PTHR43741">
    <property type="entry name" value="FMN-DEPENDENT NADH-AZOREDUCTASE 1"/>
    <property type="match status" value="1"/>
</dbReference>
<proteinExistence type="inferred from homology"/>
<dbReference type="PANTHER" id="PTHR43741:SF2">
    <property type="entry name" value="FMN-DEPENDENT NADH:QUINONE OXIDOREDUCTASE"/>
    <property type="match status" value="1"/>
</dbReference>
<reference evidence="8 9" key="1">
    <citation type="journal article" date="2009" name="PLoS ONE">
        <title>The complete genome of Teredinibacter turnerae T7901: an intracellular endosymbiont of marine wood-boring bivalves (shipworms).</title>
        <authorList>
            <person name="Yang J.C."/>
            <person name="Madupu R."/>
            <person name="Durkin A.S."/>
            <person name="Ekborg N.A."/>
            <person name="Pedamallu C.S."/>
            <person name="Hostetler J.B."/>
            <person name="Radune D."/>
            <person name="Toms B.S."/>
            <person name="Henrissat B."/>
            <person name="Coutinho P.M."/>
            <person name="Schwarz S."/>
            <person name="Field L."/>
            <person name="Trindade-Silva A.E."/>
            <person name="Soares C.A.G."/>
            <person name="Elshahawi S."/>
            <person name="Hanora A."/>
            <person name="Schmidt E.W."/>
            <person name="Haygood M.G."/>
            <person name="Posfai J."/>
            <person name="Benner J."/>
            <person name="Madinger C."/>
            <person name="Nove J."/>
            <person name="Anton B."/>
            <person name="Chaudhary K."/>
            <person name="Foster J."/>
            <person name="Holman A."/>
            <person name="Kumar S."/>
            <person name="Lessard P.A."/>
            <person name="Luyten Y.A."/>
            <person name="Slatko B."/>
            <person name="Wood N."/>
            <person name="Wu B."/>
            <person name="Teplitski M."/>
            <person name="Mougous J.D."/>
            <person name="Ward N."/>
            <person name="Eisen J.A."/>
            <person name="Badger J.H."/>
            <person name="Distel D.L."/>
        </authorList>
    </citation>
    <scope>NUCLEOTIDE SEQUENCE [LARGE SCALE GENOMIC DNA]</scope>
    <source>
        <strain evidence="9">ATCC 39867 / T7901</strain>
    </source>
</reference>
<evidence type="ECO:0000259" key="7">
    <source>
        <dbReference type="Pfam" id="PF02525"/>
    </source>
</evidence>
<keyword evidence="1 6" id="KW-0285">Flavoprotein</keyword>
<organism evidence="8 9">
    <name type="scientific">Teredinibacter turnerae (strain ATCC 39867 / T7901)</name>
    <dbReference type="NCBI Taxonomy" id="377629"/>
    <lineage>
        <taxon>Bacteria</taxon>
        <taxon>Pseudomonadati</taxon>
        <taxon>Pseudomonadota</taxon>
        <taxon>Gammaproteobacteria</taxon>
        <taxon>Cellvibrionales</taxon>
        <taxon>Cellvibrionaceae</taxon>
        <taxon>Teredinibacter</taxon>
    </lineage>
</organism>
<keyword evidence="2 6" id="KW-0288">FMN</keyword>
<comment type="function">
    <text evidence="6">Quinone reductase that provides resistance to thiol-specific stress caused by electrophilic quinones.</text>
</comment>
<comment type="similarity">
    <text evidence="6">Belongs to the azoreductase type 1 family.</text>
</comment>
<dbReference type="InterPro" id="IPR050104">
    <property type="entry name" value="FMN-dep_NADH:Q_OxRdtase_AzoR1"/>
</dbReference>
<evidence type="ECO:0000256" key="3">
    <source>
        <dbReference type="ARBA" id="ARBA00023002"/>
    </source>
</evidence>
<comment type="catalytic activity">
    <reaction evidence="6">
        <text>2 a quinone + NADH + H(+) = 2 a 1,4-benzosemiquinone + NAD(+)</text>
        <dbReference type="Rhea" id="RHEA:65952"/>
        <dbReference type="ChEBI" id="CHEBI:15378"/>
        <dbReference type="ChEBI" id="CHEBI:57540"/>
        <dbReference type="ChEBI" id="CHEBI:57945"/>
        <dbReference type="ChEBI" id="CHEBI:132124"/>
        <dbReference type="ChEBI" id="CHEBI:134225"/>
    </reaction>
</comment>
<keyword evidence="4 6" id="KW-0520">NAD</keyword>
<feature type="binding site" evidence="6">
    <location>
        <begin position="87"/>
        <end position="90"/>
    </location>
    <ligand>
        <name>FMN</name>
        <dbReference type="ChEBI" id="CHEBI:58210"/>
    </ligand>
</feature>
<dbReference type="InterPro" id="IPR029039">
    <property type="entry name" value="Flavoprotein-like_sf"/>
</dbReference>
<comment type="function">
    <text evidence="6">Also exhibits azoreductase activity. Catalyzes the reductive cleavage of the azo bond in aromatic azo compounds to the corresponding amines.</text>
</comment>
<dbReference type="EC" id="1.7.1.17" evidence="6"/>
<evidence type="ECO:0000256" key="4">
    <source>
        <dbReference type="ARBA" id="ARBA00023027"/>
    </source>
</evidence>
<keyword evidence="3 6" id="KW-0560">Oxidoreductase</keyword>
<gene>
    <name evidence="6" type="primary">azoR</name>
    <name evidence="8" type="ordered locus">TERTU_0163</name>
</gene>
<dbReference type="SUPFAM" id="SSF52218">
    <property type="entry name" value="Flavoproteins"/>
    <property type="match status" value="1"/>
</dbReference>
<accession>C5BLE6</accession>
<dbReference type="InterPro" id="IPR003680">
    <property type="entry name" value="Flavodoxin_fold"/>
</dbReference>
<dbReference type="GO" id="GO:0016655">
    <property type="term" value="F:oxidoreductase activity, acting on NAD(P)H, quinone or similar compound as acceptor"/>
    <property type="evidence" value="ECO:0007669"/>
    <property type="project" value="InterPro"/>
</dbReference>
<feature type="domain" description="Flavodoxin-like fold" evidence="7">
    <location>
        <begin position="4"/>
        <end position="188"/>
    </location>
</feature>
<dbReference type="EC" id="1.6.5.-" evidence="6"/>
<feature type="binding site" evidence="6">
    <location>
        <begin position="17"/>
        <end position="19"/>
    </location>
    <ligand>
        <name>FMN</name>
        <dbReference type="ChEBI" id="CHEBI:58210"/>
    </ligand>
</feature>